<evidence type="ECO:0000313" key="1">
    <source>
        <dbReference type="EMBL" id="CAK0736502.1"/>
    </source>
</evidence>
<proteinExistence type="predicted"/>
<reference evidence="1 2" key="1">
    <citation type="submission" date="2023-10" db="EMBL/GenBank/DDBJ databases">
        <authorList>
            <person name="Maclean D."/>
            <person name="Macfadyen A."/>
        </authorList>
    </citation>
    <scope>NUCLEOTIDE SEQUENCE [LARGE SCALE GENOMIC DNA]</scope>
</reference>
<sequence length="90" mass="10116">MRELVRLAEYAESRAKEDAAALLDRRSAMLEAMASTLSVGEEDARPDEDFSRLEQRIAEAAERREAAQKQFDRLCSICIAAQQAWPLCAD</sequence>
<dbReference type="EMBL" id="CAUYUE010000001">
    <property type="protein sequence ID" value="CAK0736502.1"/>
    <property type="molecule type" value="Genomic_DNA"/>
</dbReference>
<gene>
    <name evidence="1" type="ORF">CVIRNUC_000756</name>
</gene>
<evidence type="ECO:0000313" key="2">
    <source>
        <dbReference type="Proteomes" id="UP001314263"/>
    </source>
</evidence>
<dbReference type="Proteomes" id="UP001314263">
    <property type="component" value="Unassembled WGS sequence"/>
</dbReference>
<keyword evidence="2" id="KW-1185">Reference proteome</keyword>
<comment type="caution">
    <text evidence="1">The sequence shown here is derived from an EMBL/GenBank/DDBJ whole genome shotgun (WGS) entry which is preliminary data.</text>
</comment>
<accession>A0AAV1HV83</accession>
<protein>
    <submittedName>
        <fullName evidence="1">Uncharacterized protein</fullName>
    </submittedName>
</protein>
<organism evidence="1 2">
    <name type="scientific">Coccomyxa viridis</name>
    <dbReference type="NCBI Taxonomy" id="1274662"/>
    <lineage>
        <taxon>Eukaryota</taxon>
        <taxon>Viridiplantae</taxon>
        <taxon>Chlorophyta</taxon>
        <taxon>core chlorophytes</taxon>
        <taxon>Trebouxiophyceae</taxon>
        <taxon>Trebouxiophyceae incertae sedis</taxon>
        <taxon>Coccomyxaceae</taxon>
        <taxon>Coccomyxa</taxon>
    </lineage>
</organism>
<dbReference type="AlphaFoldDB" id="A0AAV1HV83"/>
<name>A0AAV1HV83_9CHLO</name>